<dbReference type="InterPro" id="IPR026881">
    <property type="entry name" value="WYL_dom"/>
</dbReference>
<comment type="caution">
    <text evidence="2">The sequence shown here is derived from an EMBL/GenBank/DDBJ whole genome shotgun (WGS) entry which is preliminary data.</text>
</comment>
<gene>
    <name evidence="2" type="ORF">AAIR29_06420</name>
</gene>
<dbReference type="PROSITE" id="PS52050">
    <property type="entry name" value="WYL"/>
    <property type="match status" value="1"/>
</dbReference>
<dbReference type="Pfam" id="PF13280">
    <property type="entry name" value="WYL"/>
    <property type="match status" value="1"/>
</dbReference>
<dbReference type="EMBL" id="JBDGHN010000002">
    <property type="protein sequence ID" value="MEN2751265.1"/>
    <property type="molecule type" value="Genomic_DNA"/>
</dbReference>
<feature type="domain" description="WYL" evidence="1">
    <location>
        <begin position="94"/>
        <end position="161"/>
    </location>
</feature>
<dbReference type="RefSeq" id="WP_299219737.1">
    <property type="nucleotide sequence ID" value="NZ_JBDGHN010000002.1"/>
</dbReference>
<reference evidence="2 3" key="1">
    <citation type="submission" date="2024-05" db="EMBL/GenBank/DDBJ databases">
        <authorList>
            <person name="Kim H.-Y."/>
            <person name="Kim E."/>
            <person name="Cai Y."/>
            <person name="Yang S.-M."/>
            <person name="Lee W."/>
        </authorList>
    </citation>
    <scope>NUCLEOTIDE SEQUENCE [LARGE SCALE GENOMIC DNA]</scope>
    <source>
        <strain evidence="2 3">FBL11</strain>
    </source>
</reference>
<protein>
    <submittedName>
        <fullName evidence="2">WYL domain-containing protein</fullName>
    </submittedName>
</protein>
<accession>A0ABU9X788</accession>
<evidence type="ECO:0000313" key="2">
    <source>
        <dbReference type="EMBL" id="MEN2751265.1"/>
    </source>
</evidence>
<organism evidence="2 3">
    <name type="scientific">Psychrobacter saeujeotis</name>
    <dbReference type="NCBI Taxonomy" id="3143436"/>
    <lineage>
        <taxon>Bacteria</taxon>
        <taxon>Pseudomonadati</taxon>
        <taxon>Pseudomonadota</taxon>
        <taxon>Gammaproteobacteria</taxon>
        <taxon>Moraxellales</taxon>
        <taxon>Moraxellaceae</taxon>
        <taxon>Psychrobacter</taxon>
    </lineage>
</organism>
<evidence type="ECO:0000313" key="3">
    <source>
        <dbReference type="Proteomes" id="UP001461960"/>
    </source>
</evidence>
<keyword evidence="3" id="KW-1185">Reference proteome</keyword>
<name>A0ABU9X788_9GAMM</name>
<dbReference type="Proteomes" id="UP001461960">
    <property type="component" value="Unassembled WGS sequence"/>
</dbReference>
<proteinExistence type="predicted"/>
<evidence type="ECO:0000259" key="1">
    <source>
        <dbReference type="Pfam" id="PF13280"/>
    </source>
</evidence>
<sequence length="206" mass="24038">MADTYKVSTRTLKRDFQNRLTFLDFSESGPQFYRLATRNIGCFKLVDIKRFASFASIQDLLPQIDRQCFQQKLNQSVLVKGFAYEDISSRSKDFEAISEAIANSQYINFDYQKIGKQNSANYSKNHYLEPYHLLNKNGIWYVVGRRKYQTRTFCFTQISNLVITNECFECDEQIKADLISTDSLFFDNHINEIVLQVNAEVAGYLF</sequence>